<evidence type="ECO:0000313" key="12">
    <source>
        <dbReference type="Proteomes" id="UP000245216"/>
    </source>
</evidence>
<reference evidence="11 12" key="2">
    <citation type="submission" date="2018-05" db="EMBL/GenBank/DDBJ databases">
        <authorList>
            <person name="Lanie J.A."/>
            <person name="Ng W.-L."/>
            <person name="Kazmierczak K.M."/>
            <person name="Andrzejewski T.M."/>
            <person name="Davidsen T.M."/>
            <person name="Wayne K.J."/>
            <person name="Tettelin H."/>
            <person name="Glass J.I."/>
            <person name="Rusch D."/>
            <person name="Podicherti R."/>
            <person name="Tsui H.-C.T."/>
            <person name="Winkler M.E."/>
        </authorList>
    </citation>
    <scope>NUCLEOTIDE SEQUENCE [LARGE SCALE GENOMIC DNA]</scope>
    <source>
        <strain evidence="11 12">YBY</strain>
    </source>
</reference>
<accession>A0A2U2BFU9</accession>
<evidence type="ECO:0000313" key="11">
    <source>
        <dbReference type="EMBL" id="PWE12894.1"/>
    </source>
</evidence>
<keyword evidence="9" id="KW-0963">Cytoplasm</keyword>
<evidence type="ECO:0000256" key="5">
    <source>
        <dbReference type="ARBA" id="ARBA00018429"/>
    </source>
</evidence>
<evidence type="ECO:0000256" key="1">
    <source>
        <dbReference type="ARBA" id="ARBA00001400"/>
    </source>
</evidence>
<proteinExistence type="inferred from homology"/>
<dbReference type="InterPro" id="IPR005122">
    <property type="entry name" value="Uracil-DNA_glycosylase-like"/>
</dbReference>
<evidence type="ECO:0000256" key="4">
    <source>
        <dbReference type="ARBA" id="ARBA00012030"/>
    </source>
</evidence>
<dbReference type="SMART" id="SM00986">
    <property type="entry name" value="UDG"/>
    <property type="match status" value="1"/>
</dbReference>
<dbReference type="NCBIfam" id="NF003591">
    <property type="entry name" value="PRK05254.1-4"/>
    <property type="match status" value="1"/>
</dbReference>
<dbReference type="GO" id="GO:0097510">
    <property type="term" value="P:base-excision repair, AP site formation via deaminated base removal"/>
    <property type="evidence" value="ECO:0007669"/>
    <property type="project" value="TreeGrafter"/>
</dbReference>
<sequence>MQTMARSSSQAPAAQLSLIGEEILSGNLLTENILTQAARLPSDWRATLDRPELQDILATLAKWLDKECQDGASIYPAAPFRALELLPLQKVSVVILGQDPYHGPNQAQGLSFSVPDTCPAPPSLRNIFKELELEYPDTTLPSSHDLSNWGRQGVLLLNTSLTVEDGLPASHAKKGWEQITDSLLMNLAQQTTRPIVYMLWGAHAQAKEALIQQHSQQPYLILKANHPSPLAARRPPVPFIGCGHFQQANEWLKEQGAAPIQWFATGA</sequence>
<keyword evidence="6 9" id="KW-0227">DNA damage</keyword>
<comment type="function">
    <text evidence="2 9">Excises uracil residues from the DNA which can arise as a result of misincorporation of dUMP residues by DNA polymerase or due to deamination of cytosine.</text>
</comment>
<dbReference type="PANTHER" id="PTHR11264:SF0">
    <property type="entry name" value="URACIL-DNA GLYCOSYLASE"/>
    <property type="match status" value="1"/>
</dbReference>
<dbReference type="Proteomes" id="UP000245216">
    <property type="component" value="Unassembled WGS sequence"/>
</dbReference>
<dbReference type="NCBIfam" id="NF003592">
    <property type="entry name" value="PRK05254.1-5"/>
    <property type="match status" value="1"/>
</dbReference>
<reference evidence="11 12" key="1">
    <citation type="submission" date="2018-05" db="EMBL/GenBank/DDBJ databases">
        <title>Genome Sequence of an Efficient Indole-Degrading Bacterium, Alcaligenes sp.YBY.</title>
        <authorList>
            <person name="Yang B."/>
        </authorList>
    </citation>
    <scope>NUCLEOTIDE SEQUENCE [LARGE SCALE GENOMIC DNA]</scope>
    <source>
        <strain evidence="11 12">YBY</strain>
    </source>
</reference>
<evidence type="ECO:0000256" key="2">
    <source>
        <dbReference type="ARBA" id="ARBA00002631"/>
    </source>
</evidence>
<feature type="domain" description="Uracil-DNA glycosylase-like" evidence="10">
    <location>
        <begin position="84"/>
        <end position="252"/>
    </location>
</feature>
<comment type="subcellular location">
    <subcellularLocation>
        <location evidence="9">Cytoplasm</location>
    </subcellularLocation>
</comment>
<dbReference type="HAMAP" id="MF_00148">
    <property type="entry name" value="UDG"/>
    <property type="match status" value="1"/>
</dbReference>
<evidence type="ECO:0000256" key="6">
    <source>
        <dbReference type="ARBA" id="ARBA00022763"/>
    </source>
</evidence>
<name>A0A2U2BFU9_ALCFA</name>
<dbReference type="GO" id="GO:0004844">
    <property type="term" value="F:uracil DNA N-glycosylase activity"/>
    <property type="evidence" value="ECO:0007669"/>
    <property type="project" value="UniProtKB-UniRule"/>
</dbReference>
<dbReference type="InterPro" id="IPR036895">
    <property type="entry name" value="Uracil-DNA_glycosylase-like_sf"/>
</dbReference>
<dbReference type="CDD" id="cd10027">
    <property type="entry name" value="UDG-F1-like"/>
    <property type="match status" value="1"/>
</dbReference>
<feature type="active site" description="Proton acceptor" evidence="9">
    <location>
        <position position="99"/>
    </location>
</feature>
<dbReference type="EMBL" id="QEXO01000005">
    <property type="protein sequence ID" value="PWE12894.1"/>
    <property type="molecule type" value="Genomic_DNA"/>
</dbReference>
<keyword evidence="8 9" id="KW-0234">DNA repair</keyword>
<dbReference type="Pfam" id="PF03167">
    <property type="entry name" value="UDG"/>
    <property type="match status" value="1"/>
</dbReference>
<organism evidence="11 12">
    <name type="scientific">Alcaligenes faecalis</name>
    <dbReference type="NCBI Taxonomy" id="511"/>
    <lineage>
        <taxon>Bacteria</taxon>
        <taxon>Pseudomonadati</taxon>
        <taxon>Pseudomonadota</taxon>
        <taxon>Betaproteobacteria</taxon>
        <taxon>Burkholderiales</taxon>
        <taxon>Alcaligenaceae</taxon>
        <taxon>Alcaligenes</taxon>
    </lineage>
</organism>
<dbReference type="EC" id="3.2.2.27" evidence="4 9"/>
<evidence type="ECO:0000256" key="7">
    <source>
        <dbReference type="ARBA" id="ARBA00022801"/>
    </source>
</evidence>
<dbReference type="PANTHER" id="PTHR11264">
    <property type="entry name" value="URACIL-DNA GLYCOSYLASE"/>
    <property type="match status" value="1"/>
</dbReference>
<dbReference type="NCBIfam" id="TIGR00628">
    <property type="entry name" value="ung"/>
    <property type="match status" value="1"/>
</dbReference>
<dbReference type="SMART" id="SM00987">
    <property type="entry name" value="UreE_C"/>
    <property type="match status" value="1"/>
</dbReference>
<comment type="similarity">
    <text evidence="3 9">Belongs to the uracil-DNA glycosylase (UDG) superfamily. UNG family.</text>
</comment>
<evidence type="ECO:0000256" key="8">
    <source>
        <dbReference type="ARBA" id="ARBA00023204"/>
    </source>
</evidence>
<dbReference type="InterPro" id="IPR002043">
    <property type="entry name" value="UDG_fam1"/>
</dbReference>
<comment type="caution">
    <text evidence="11">The sequence shown here is derived from an EMBL/GenBank/DDBJ whole genome shotgun (WGS) entry which is preliminary data.</text>
</comment>
<gene>
    <name evidence="9" type="primary">ung</name>
    <name evidence="11" type="ORF">DF183_19255</name>
</gene>
<comment type="catalytic activity">
    <reaction evidence="1 9">
        <text>Hydrolyzes single-stranded DNA or mismatched double-stranded DNA and polynucleotides, releasing free uracil.</text>
        <dbReference type="EC" id="3.2.2.27"/>
    </reaction>
</comment>
<dbReference type="Gene3D" id="3.40.470.10">
    <property type="entry name" value="Uracil-DNA glycosylase-like domain"/>
    <property type="match status" value="1"/>
</dbReference>
<protein>
    <recommendedName>
        <fullName evidence="5 9">Uracil-DNA glycosylase</fullName>
        <shortName evidence="9">UDG</shortName>
        <ecNumber evidence="4 9">3.2.2.27</ecNumber>
    </recommendedName>
</protein>
<keyword evidence="7 9" id="KW-0378">Hydrolase</keyword>
<evidence type="ECO:0000256" key="9">
    <source>
        <dbReference type="HAMAP-Rule" id="MF_00148"/>
    </source>
</evidence>
<dbReference type="AlphaFoldDB" id="A0A2U2BFU9"/>
<dbReference type="GO" id="GO:0005737">
    <property type="term" value="C:cytoplasm"/>
    <property type="evidence" value="ECO:0007669"/>
    <property type="project" value="UniProtKB-SubCell"/>
</dbReference>
<dbReference type="NCBIfam" id="NF003589">
    <property type="entry name" value="PRK05254.1-2"/>
    <property type="match status" value="1"/>
</dbReference>
<dbReference type="SUPFAM" id="SSF52141">
    <property type="entry name" value="Uracil-DNA glycosylase-like"/>
    <property type="match status" value="1"/>
</dbReference>
<dbReference type="STRING" id="511.UZ73_09365"/>
<evidence type="ECO:0000259" key="10">
    <source>
        <dbReference type="SMART" id="SM00986"/>
    </source>
</evidence>
<evidence type="ECO:0000256" key="3">
    <source>
        <dbReference type="ARBA" id="ARBA00008184"/>
    </source>
</evidence>
<dbReference type="NCBIfam" id="NF003588">
    <property type="entry name" value="PRK05254.1-1"/>
    <property type="match status" value="1"/>
</dbReference>